<name>A0A4P2QTE7_SORCE</name>
<organism evidence="1 2">
    <name type="scientific">Sorangium cellulosum</name>
    <name type="common">Polyangium cellulosum</name>
    <dbReference type="NCBI Taxonomy" id="56"/>
    <lineage>
        <taxon>Bacteria</taxon>
        <taxon>Pseudomonadati</taxon>
        <taxon>Myxococcota</taxon>
        <taxon>Polyangia</taxon>
        <taxon>Polyangiales</taxon>
        <taxon>Polyangiaceae</taxon>
        <taxon>Sorangium</taxon>
    </lineage>
</organism>
<sequence length="258" mass="27378">MTSRAPRISHLMHPTRTPALLAIALHLACAGEPSGATVPATPSARRPPVLATAPVAAPAPAAAEPSLRARGDHLFLTAPPDRFKRGELLYVLDPQPLHNDTRLRIGLVQVVSATENTVTWYCRPRSPVDAALAGQGLPVAEFKSDTRLRAGKCWGGYDAPGSAAQAGTVVDLSLHLGPGDGVRPHDLYEVLGEPVVDRDGRAVLGFEPLGHCTVLPFEGTTLTSLCRIDRAVWPKFDAKAMARPGFVKLLQEAPPDAP</sequence>
<proteinExistence type="predicted"/>
<evidence type="ECO:0000313" key="2">
    <source>
        <dbReference type="Proteomes" id="UP000295497"/>
    </source>
</evidence>
<accession>A0A4P2QTE7</accession>
<reference evidence="1 2" key="1">
    <citation type="submission" date="2015-09" db="EMBL/GenBank/DDBJ databases">
        <title>Sorangium comparison.</title>
        <authorList>
            <person name="Zaburannyi N."/>
            <person name="Bunk B."/>
            <person name="Overmann J."/>
            <person name="Mueller R."/>
        </authorList>
    </citation>
    <scope>NUCLEOTIDE SEQUENCE [LARGE SCALE GENOMIC DNA]</scope>
    <source>
        <strain evidence="1 2">So ce836</strain>
    </source>
</reference>
<dbReference type="EMBL" id="CP012672">
    <property type="protein sequence ID" value="AUX33545.1"/>
    <property type="molecule type" value="Genomic_DNA"/>
</dbReference>
<dbReference type="AlphaFoldDB" id="A0A4P2QTE7"/>
<protein>
    <submittedName>
        <fullName evidence="1">Uncharacterized protein</fullName>
    </submittedName>
</protein>
<gene>
    <name evidence="1" type="ORF">SOCE836_057050</name>
</gene>
<dbReference type="Proteomes" id="UP000295497">
    <property type="component" value="Chromosome"/>
</dbReference>
<evidence type="ECO:0000313" key="1">
    <source>
        <dbReference type="EMBL" id="AUX33545.1"/>
    </source>
</evidence>